<evidence type="ECO:0000256" key="1">
    <source>
        <dbReference type="SAM" id="SignalP"/>
    </source>
</evidence>
<reference evidence="2 3" key="1">
    <citation type="submission" date="2021-12" db="EMBL/GenBank/DDBJ databases">
        <title>Genome seq of P8.</title>
        <authorList>
            <person name="Seo T."/>
        </authorList>
    </citation>
    <scope>NUCLEOTIDE SEQUENCE [LARGE SCALE GENOMIC DNA]</scope>
    <source>
        <strain evidence="2 3">P8</strain>
    </source>
</reference>
<keyword evidence="1" id="KW-0732">Signal</keyword>
<evidence type="ECO:0000313" key="2">
    <source>
        <dbReference type="EMBL" id="MCE4557453.1"/>
    </source>
</evidence>
<evidence type="ECO:0000313" key="3">
    <source>
        <dbReference type="Proteomes" id="UP001200741"/>
    </source>
</evidence>
<keyword evidence="3" id="KW-1185">Reference proteome</keyword>
<organism evidence="2 3">
    <name type="scientific">Pelomonas cellulosilytica</name>
    <dbReference type="NCBI Taxonomy" id="2906762"/>
    <lineage>
        <taxon>Bacteria</taxon>
        <taxon>Pseudomonadati</taxon>
        <taxon>Pseudomonadota</taxon>
        <taxon>Betaproteobacteria</taxon>
        <taxon>Burkholderiales</taxon>
        <taxon>Sphaerotilaceae</taxon>
        <taxon>Roseateles</taxon>
    </lineage>
</organism>
<name>A0ABS8XZP1_9BURK</name>
<accession>A0ABS8XZP1</accession>
<dbReference type="EMBL" id="JAJTWU010000010">
    <property type="protein sequence ID" value="MCE4557453.1"/>
    <property type="molecule type" value="Genomic_DNA"/>
</dbReference>
<dbReference type="RefSeq" id="WP_233374833.1">
    <property type="nucleotide sequence ID" value="NZ_JAJTWU010000010.1"/>
</dbReference>
<protein>
    <recommendedName>
        <fullName evidence="4">DUF1795 domain-containing protein</fullName>
    </recommendedName>
</protein>
<sequence length="208" mass="22631">MNKSVLSAALLLGTALLAPLASAQELRAVTEDGRRVVLLPDGKWRFDNKARPAGAGSAASNDGISPYQTAVKKISMAFNASEWTLTPRRDSEAANKRMFQHRSLPLYAMVIADEMPASNEAMKNVLLTNAASAGFATTTLLDEQKQLSNHQIGNLRFTASNKGVDFVFSAYYYADEDGNVQAVCYTGQALFHKYQADCEKFLSGLVIK</sequence>
<feature type="chain" id="PRO_5047134824" description="DUF1795 domain-containing protein" evidence="1">
    <location>
        <begin position="24"/>
        <end position="208"/>
    </location>
</feature>
<gene>
    <name evidence="2" type="ORF">LXT13_23975</name>
</gene>
<dbReference type="Proteomes" id="UP001200741">
    <property type="component" value="Unassembled WGS sequence"/>
</dbReference>
<comment type="caution">
    <text evidence="2">The sequence shown here is derived from an EMBL/GenBank/DDBJ whole genome shotgun (WGS) entry which is preliminary data.</text>
</comment>
<evidence type="ECO:0008006" key="4">
    <source>
        <dbReference type="Google" id="ProtNLM"/>
    </source>
</evidence>
<proteinExistence type="predicted"/>
<feature type="signal peptide" evidence="1">
    <location>
        <begin position="1"/>
        <end position="23"/>
    </location>
</feature>